<reference evidence="9" key="1">
    <citation type="submission" date="2018-12" db="EMBL/GenBank/DDBJ databases">
        <title>Complete genome sequencing of Jeotgalibaca sp. H21T32.</title>
        <authorList>
            <person name="Bae J.-W."/>
            <person name="Lee S.-Y."/>
        </authorList>
    </citation>
    <scope>NUCLEOTIDE SEQUENCE [LARGE SCALE GENOMIC DNA]</scope>
    <source>
        <strain evidence="9">H21T32</strain>
    </source>
</reference>
<evidence type="ECO:0000259" key="7">
    <source>
        <dbReference type="Pfam" id="PF02687"/>
    </source>
</evidence>
<feature type="transmembrane region" description="Helical" evidence="6">
    <location>
        <begin position="263"/>
        <end position="286"/>
    </location>
</feature>
<feature type="transmembrane region" description="Helical" evidence="6">
    <location>
        <begin position="137"/>
        <end position="157"/>
    </location>
</feature>
<dbReference type="InterPro" id="IPR027022">
    <property type="entry name" value="ABC_permease_BceB-typ"/>
</dbReference>
<keyword evidence="6" id="KW-0813">Transport</keyword>
<dbReference type="AlphaFoldDB" id="A0A3Q9BNX4"/>
<evidence type="ECO:0000256" key="5">
    <source>
        <dbReference type="ARBA" id="ARBA00023136"/>
    </source>
</evidence>
<feature type="domain" description="ABC3 transporter permease C-terminal" evidence="7">
    <location>
        <begin position="41"/>
        <end position="160"/>
    </location>
</feature>
<dbReference type="PANTHER" id="PTHR46795">
    <property type="entry name" value="ABC TRANSPORTER PERMEASE-RELATED-RELATED"/>
    <property type="match status" value="1"/>
</dbReference>
<dbReference type="KEGG" id="jeh:EJN90_04965"/>
<dbReference type="InterPro" id="IPR052536">
    <property type="entry name" value="ABC-4_Integral_Memb_Prot"/>
</dbReference>
<keyword evidence="2 6" id="KW-1003">Cell membrane</keyword>
<comment type="subcellular location">
    <subcellularLocation>
        <location evidence="1 6">Cell membrane</location>
        <topology evidence="1 6">Multi-pass membrane protein</topology>
    </subcellularLocation>
</comment>
<evidence type="ECO:0000256" key="4">
    <source>
        <dbReference type="ARBA" id="ARBA00022989"/>
    </source>
</evidence>
<dbReference type="GO" id="GO:0055085">
    <property type="term" value="P:transmembrane transport"/>
    <property type="evidence" value="ECO:0007669"/>
    <property type="project" value="UniProtKB-UniRule"/>
</dbReference>
<keyword evidence="5 6" id="KW-0472">Membrane</keyword>
<evidence type="ECO:0000313" key="9">
    <source>
        <dbReference type="Proteomes" id="UP000273326"/>
    </source>
</evidence>
<feature type="transmembrane region" description="Helical" evidence="6">
    <location>
        <begin position="36"/>
        <end position="55"/>
    </location>
</feature>
<evidence type="ECO:0000313" key="8">
    <source>
        <dbReference type="EMBL" id="AZP05693.1"/>
    </source>
</evidence>
<name>A0A3Q9BNX4_9LACT</name>
<gene>
    <name evidence="8" type="ORF">EJN90_04965</name>
</gene>
<dbReference type="PANTHER" id="PTHR46795:SF3">
    <property type="entry name" value="ABC TRANSPORTER PERMEASE"/>
    <property type="match status" value="1"/>
</dbReference>
<dbReference type="InterPro" id="IPR003838">
    <property type="entry name" value="ABC3_permease_C"/>
</dbReference>
<accession>A0A3Q9BNX4</accession>
<dbReference type="Proteomes" id="UP000273326">
    <property type="component" value="Chromosome"/>
</dbReference>
<dbReference type="Pfam" id="PF02687">
    <property type="entry name" value="FtsX"/>
    <property type="match status" value="1"/>
</dbReference>
<keyword evidence="9" id="KW-1185">Reference proteome</keyword>
<comment type="similarity">
    <text evidence="6">Belongs to the ABC-4 integral membrane protein family.</text>
</comment>
<feature type="transmembrane region" description="Helical" evidence="6">
    <location>
        <begin position="573"/>
        <end position="595"/>
    </location>
</feature>
<dbReference type="EMBL" id="CP034465">
    <property type="protein sequence ID" value="AZP05693.1"/>
    <property type="molecule type" value="Genomic_DNA"/>
</dbReference>
<keyword evidence="4 6" id="KW-1133">Transmembrane helix</keyword>
<proteinExistence type="inferred from homology"/>
<evidence type="ECO:0000256" key="6">
    <source>
        <dbReference type="PIRNR" id="PIRNR018968"/>
    </source>
</evidence>
<feature type="transmembrane region" description="Helical" evidence="6">
    <location>
        <begin position="178"/>
        <end position="198"/>
    </location>
</feature>
<sequence length="641" mass="72613">MPYMISSVLTVAMFSQMVALLTNEFVQERNPTLSTLFSLGAIVIGLFSFIFTMYTNSFLIKRRKKEIGLYGILGLEKKHVGRILFLETIIVGFGSILIGLLIGLLFGRLFFLLLNYLLQLPEVMSYTTSWEGMGMTVILFTVIFFVAYLYNISQVTFSNPIKLLKGEKEGEKEPKSNWFLLILGIGSLGYGYWISVTISDPLAAMIQFFLAVILVIIGTFCLFTAGSIFVLKAMKKNKQLYYQPRAFISISGMLYRMKQNATGLANISVLSCMVIIALATTTTIYVGTEDTLAMRFPAENNVTVYSFGDEVKVEQVQESVEDIINVINENTEEVAVENQKQYIYANLFGKMKEDYFEVGVDFDGGLTMPDTLLLISLDDYNQFTQSDDTLADNQVYIHHSANYQNETIKLSTLEFDTLILEKNMDMFPIEESISGSYLIVVPSKEVMQAILSAYQAEATDYLNGDVYGSIQWDTSGTEEEKARYSELISEKISNGDFVARYESRSAGRDEWYMLNGGFLFLGIFLGLLFTIGTVLITYYKQISEGYDDRERFQIMQKVGLDKDMIRSTSRSQVVWMFMLPLIVATVHTAFAYPIIHKLLMLFGIFSHTILISCIAGVVLSFSVIYWLIYRLTARIYFSIVE</sequence>
<evidence type="ECO:0000256" key="2">
    <source>
        <dbReference type="ARBA" id="ARBA00022475"/>
    </source>
</evidence>
<feature type="transmembrane region" description="Helical" evidence="6">
    <location>
        <begin position="84"/>
        <end position="117"/>
    </location>
</feature>
<keyword evidence="3 6" id="KW-0812">Transmembrane</keyword>
<protein>
    <submittedName>
        <fullName evidence="8">ABC transporter permease</fullName>
    </submittedName>
</protein>
<feature type="transmembrane region" description="Helical" evidence="6">
    <location>
        <begin position="511"/>
        <end position="539"/>
    </location>
</feature>
<evidence type="ECO:0000256" key="3">
    <source>
        <dbReference type="ARBA" id="ARBA00022692"/>
    </source>
</evidence>
<evidence type="ECO:0000256" key="1">
    <source>
        <dbReference type="ARBA" id="ARBA00004651"/>
    </source>
</evidence>
<dbReference type="GO" id="GO:0005886">
    <property type="term" value="C:plasma membrane"/>
    <property type="evidence" value="ECO:0007669"/>
    <property type="project" value="UniProtKB-SubCell"/>
</dbReference>
<feature type="transmembrane region" description="Helical" evidence="6">
    <location>
        <begin position="601"/>
        <end position="628"/>
    </location>
</feature>
<dbReference type="OrthoDB" id="1705903at2"/>
<organism evidence="8 9">
    <name type="scientific">Jeotgalibaca ciconiae</name>
    <dbReference type="NCBI Taxonomy" id="2496265"/>
    <lineage>
        <taxon>Bacteria</taxon>
        <taxon>Bacillati</taxon>
        <taxon>Bacillota</taxon>
        <taxon>Bacilli</taxon>
        <taxon>Lactobacillales</taxon>
        <taxon>Carnobacteriaceae</taxon>
        <taxon>Jeotgalibaca</taxon>
    </lineage>
</organism>
<feature type="transmembrane region" description="Helical" evidence="6">
    <location>
        <begin position="204"/>
        <end position="231"/>
    </location>
</feature>
<dbReference type="PIRSF" id="PIRSF018968">
    <property type="entry name" value="ABC_permease_BceB"/>
    <property type="match status" value="1"/>
</dbReference>